<dbReference type="RefSeq" id="WP_127218996.1">
    <property type="nucleotide sequence ID" value="NZ_CP088147.1"/>
</dbReference>
<evidence type="ECO:0000259" key="1">
    <source>
        <dbReference type="Pfam" id="PF12728"/>
    </source>
</evidence>
<dbReference type="AlphaFoldDB" id="A0AB38T879"/>
<accession>A0AB38T879</accession>
<evidence type="ECO:0000313" key="2">
    <source>
        <dbReference type="EMBL" id="UTU50706.1"/>
    </source>
</evidence>
<dbReference type="InterPro" id="IPR041657">
    <property type="entry name" value="HTH_17"/>
</dbReference>
<dbReference type="Proteomes" id="UP001060070">
    <property type="component" value="Chromosome"/>
</dbReference>
<keyword evidence="3" id="KW-1185">Reference proteome</keyword>
<proteinExistence type="predicted"/>
<organism evidence="2 3">
    <name type="scientific">Mesorhizobium ciceri</name>
    <dbReference type="NCBI Taxonomy" id="39645"/>
    <lineage>
        <taxon>Bacteria</taxon>
        <taxon>Pseudomonadati</taxon>
        <taxon>Pseudomonadota</taxon>
        <taxon>Alphaproteobacteria</taxon>
        <taxon>Hyphomicrobiales</taxon>
        <taxon>Phyllobacteriaceae</taxon>
        <taxon>Mesorhizobium</taxon>
    </lineage>
</organism>
<gene>
    <name evidence="2" type="ORF">LRP29_24975</name>
</gene>
<name>A0AB38T879_9HYPH</name>
<dbReference type="InterPro" id="IPR009061">
    <property type="entry name" value="DNA-bd_dom_put_sf"/>
</dbReference>
<sequence>MADTDKPDQPWLMTVPEAARYLRLAESTLNKMRCKEGGPPFATVGERLIRYPEPEAKRWLYARLRHSTRQKLPR</sequence>
<dbReference type="EMBL" id="CP088147">
    <property type="protein sequence ID" value="UTU50706.1"/>
    <property type="molecule type" value="Genomic_DNA"/>
</dbReference>
<evidence type="ECO:0000313" key="3">
    <source>
        <dbReference type="Proteomes" id="UP001060070"/>
    </source>
</evidence>
<dbReference type="Pfam" id="PF12728">
    <property type="entry name" value="HTH_17"/>
    <property type="match status" value="1"/>
</dbReference>
<feature type="domain" description="Helix-turn-helix" evidence="1">
    <location>
        <begin position="12"/>
        <end position="53"/>
    </location>
</feature>
<reference evidence="2 3" key="1">
    <citation type="journal article" date="2022" name="Microbiol. Resour. Announc.">
        <title>Complete Genome Sequence of Mesorhizobium ciceri Strain R30, a Rhizobium Used as a Commercial Inoculant for Chickpea in Argentina.</title>
        <authorList>
            <person name="Foresto E."/>
            <person name="Revale S."/>
            <person name="Primo E."/>
            <person name="Nievas F."/>
            <person name="Carezzano E."/>
            <person name="Puente M."/>
            <person name="Alzari P."/>
            <person name="Mart M."/>
            <person name="Ben-Assaya M."/>
            <person name="Mornico D."/>
            <person name="Santoro M."/>
            <person name="Mart F."/>
            <person name="Giordano W."/>
            <person name="Bogino P."/>
        </authorList>
    </citation>
    <scope>NUCLEOTIDE SEQUENCE [LARGE SCALE GENOMIC DNA]</scope>
    <source>
        <strain evidence="2 3">R30</strain>
    </source>
</reference>
<dbReference type="SUPFAM" id="SSF46955">
    <property type="entry name" value="Putative DNA-binding domain"/>
    <property type="match status" value="1"/>
</dbReference>
<protein>
    <submittedName>
        <fullName evidence="2">Helix-turn-helix domain-containing protein</fullName>
    </submittedName>
</protein>